<dbReference type="PANTHER" id="PTHR35254">
    <property type="entry name" value="STIMULATED BY RETINOIC ACID GENE 8 PROTEIN HOMOLOG"/>
    <property type="match status" value="1"/>
</dbReference>
<dbReference type="CDD" id="cd00083">
    <property type="entry name" value="bHLH_SF"/>
    <property type="match status" value="1"/>
</dbReference>
<dbReference type="GO" id="GO:0046983">
    <property type="term" value="F:protein dimerization activity"/>
    <property type="evidence" value="ECO:0007669"/>
    <property type="project" value="InterPro"/>
</dbReference>
<dbReference type="GO" id="GO:0048477">
    <property type="term" value="P:oogenesis"/>
    <property type="evidence" value="ECO:0007669"/>
    <property type="project" value="TreeGrafter"/>
</dbReference>
<dbReference type="AlphaFoldDB" id="A0A093HT57"/>
<dbReference type="Pfam" id="PF23175">
    <property type="entry name" value="bHLH_STRA8"/>
    <property type="match status" value="1"/>
</dbReference>
<dbReference type="EMBL" id="KL206474">
    <property type="protein sequence ID" value="KFV82700.1"/>
    <property type="molecule type" value="Genomic_DNA"/>
</dbReference>
<dbReference type="PROSITE" id="PS50888">
    <property type="entry name" value="BHLH"/>
    <property type="match status" value="1"/>
</dbReference>
<dbReference type="InterPro" id="IPR036638">
    <property type="entry name" value="HLH_DNA-bd_sf"/>
</dbReference>
<dbReference type="PANTHER" id="PTHR35254:SF1">
    <property type="entry name" value="STIMULATED BY RETINOIC ACID GENE 8 PROTEIN HOMOLOG"/>
    <property type="match status" value="1"/>
</dbReference>
<gene>
    <name evidence="3" type="ORF">N308_05190</name>
</gene>
<protein>
    <submittedName>
        <fullName evidence="3">Stimulated by retinoic acid 8</fullName>
    </submittedName>
</protein>
<dbReference type="InterPro" id="IPR057021">
    <property type="entry name" value="bHLH_STRA8"/>
</dbReference>
<dbReference type="GO" id="GO:0005634">
    <property type="term" value="C:nucleus"/>
    <property type="evidence" value="ECO:0007669"/>
    <property type="project" value="TreeGrafter"/>
</dbReference>
<organism evidence="3 4">
    <name type="scientific">Struthio camelus australis</name>
    <dbReference type="NCBI Taxonomy" id="441894"/>
    <lineage>
        <taxon>Eukaryota</taxon>
        <taxon>Metazoa</taxon>
        <taxon>Chordata</taxon>
        <taxon>Craniata</taxon>
        <taxon>Vertebrata</taxon>
        <taxon>Euteleostomi</taxon>
        <taxon>Archelosauria</taxon>
        <taxon>Archosauria</taxon>
        <taxon>Dinosauria</taxon>
        <taxon>Saurischia</taxon>
        <taxon>Theropoda</taxon>
        <taxon>Coelurosauria</taxon>
        <taxon>Aves</taxon>
        <taxon>Palaeognathae</taxon>
        <taxon>Struthioniformes</taxon>
        <taxon>Struthionidae</taxon>
        <taxon>Struthio</taxon>
    </lineage>
</organism>
<evidence type="ECO:0000256" key="1">
    <source>
        <dbReference type="SAM" id="MobiDB-lite"/>
    </source>
</evidence>
<dbReference type="InterPro" id="IPR033537">
    <property type="entry name" value="Stra8"/>
</dbReference>
<dbReference type="GO" id="GO:0051321">
    <property type="term" value="P:meiotic cell cycle"/>
    <property type="evidence" value="ECO:0007669"/>
    <property type="project" value="InterPro"/>
</dbReference>
<evidence type="ECO:0000313" key="3">
    <source>
        <dbReference type="EMBL" id="KFV82700.1"/>
    </source>
</evidence>
<keyword evidence="4" id="KW-1185">Reference proteome</keyword>
<evidence type="ECO:0000313" key="4">
    <source>
        <dbReference type="Proteomes" id="UP000053584"/>
    </source>
</evidence>
<dbReference type="SUPFAM" id="SSF47459">
    <property type="entry name" value="HLH, helix-loop-helix DNA-binding domain"/>
    <property type="match status" value="1"/>
</dbReference>
<feature type="domain" description="BHLH" evidence="2">
    <location>
        <begin position="29"/>
        <end position="80"/>
    </location>
</feature>
<evidence type="ECO:0000259" key="2">
    <source>
        <dbReference type="PROSITE" id="PS50888"/>
    </source>
</evidence>
<reference evidence="3 4" key="1">
    <citation type="submission" date="2014-04" db="EMBL/GenBank/DDBJ databases">
        <title>Genome evolution of avian class.</title>
        <authorList>
            <person name="Zhang G."/>
            <person name="Li C."/>
        </authorList>
    </citation>
    <scope>NUCLEOTIDE SEQUENCE [LARGE SCALE GENOMIC DNA]</scope>
    <source>
        <strain evidence="3">BGI_N308</strain>
    </source>
</reference>
<dbReference type="InterPro" id="IPR011598">
    <property type="entry name" value="bHLH_dom"/>
</dbReference>
<dbReference type="STRING" id="441894.ENSSCUP00000020925"/>
<dbReference type="GO" id="GO:0090427">
    <property type="term" value="P:activation of meiosis"/>
    <property type="evidence" value="ECO:0007669"/>
    <property type="project" value="TreeGrafter"/>
</dbReference>
<dbReference type="GO" id="GO:0071300">
    <property type="term" value="P:cellular response to retinoic acid"/>
    <property type="evidence" value="ECO:0007669"/>
    <property type="project" value="InterPro"/>
</dbReference>
<sequence length="393" mass="44441">METADDCSKPYVRASPGFLKHLQEPEPEPRVVKRRLSQARHRAKLAGLFNSLRETVLSQSDNSASKCQVLRKAKNYIQELEQTLGSLLKMKESFSLEDGSPSSLEEVREEYVKRHFSNHSALSELLNSHAEACHEGKMKRFHPDLCNPTQCMNALCISWSHFHTASPSETMSESGSTVWCLIQEHEKNTAEEDAKTGLMQSPATLSPDLVEFERYLYFYKQTVDLLIEHGIVCTEEVPLPVVSTAISHLWQELSEERRDSILQYCSQRDFLLDPQAPCQEPACAGGSVRDSRGNSEEASGSLVSTQEEVMFEDAFDVASGFLDRNETQGMSSQSSAFGSCTSENPEDHHRLYLQIIDFLKSLFFANTPFCQEEALQFDYETVMLRCTETFDDE</sequence>
<proteinExistence type="predicted"/>
<dbReference type="Proteomes" id="UP000053584">
    <property type="component" value="Unassembled WGS sequence"/>
</dbReference>
<feature type="non-terminal residue" evidence="3">
    <location>
        <position position="393"/>
    </location>
</feature>
<accession>A0A093HT57</accession>
<feature type="region of interest" description="Disordered" evidence="1">
    <location>
        <begin position="282"/>
        <end position="303"/>
    </location>
</feature>
<dbReference type="GO" id="GO:0007283">
    <property type="term" value="P:spermatogenesis"/>
    <property type="evidence" value="ECO:0007669"/>
    <property type="project" value="TreeGrafter"/>
</dbReference>
<dbReference type="Gene3D" id="4.10.280.10">
    <property type="entry name" value="Helix-loop-helix DNA-binding domain"/>
    <property type="match status" value="1"/>
</dbReference>
<name>A0A093HT57_STRCA</name>